<feature type="region of interest" description="Leucine repeat II (LRII)" evidence="3">
    <location>
        <begin position="461"/>
        <end position="493"/>
    </location>
</feature>
<feature type="region of interest" description="Leucine repeat I (LRI)" evidence="3">
    <location>
        <begin position="301"/>
        <end position="361"/>
    </location>
</feature>
<evidence type="ECO:0000256" key="4">
    <source>
        <dbReference type="SAM" id="MobiDB-lite"/>
    </source>
</evidence>
<dbReference type="InterPro" id="IPR005202">
    <property type="entry name" value="TF_GRAS"/>
</dbReference>
<dbReference type="EnsemblPlants" id="OGLUM11G22830.1">
    <property type="protein sequence ID" value="OGLUM11G22830.1"/>
    <property type="gene ID" value="OGLUM11G22830"/>
</dbReference>
<feature type="region of interest" description="SAW" evidence="3">
    <location>
        <begin position="932"/>
        <end position="1004"/>
    </location>
</feature>
<evidence type="ECO:0000313" key="6">
    <source>
        <dbReference type="Proteomes" id="UP000026961"/>
    </source>
</evidence>
<keyword evidence="1" id="KW-0805">Transcription regulation</keyword>
<evidence type="ECO:0000313" key="5">
    <source>
        <dbReference type="EnsemblPlants" id="OGLUM11G22830.1"/>
    </source>
</evidence>
<dbReference type="STRING" id="40148.A0A0E0BMG2"/>
<evidence type="ECO:0000256" key="1">
    <source>
        <dbReference type="ARBA" id="ARBA00023015"/>
    </source>
</evidence>
<dbReference type="eggNOG" id="ENOG502QSQ6">
    <property type="taxonomic scope" value="Eukaryota"/>
</dbReference>
<feature type="region of interest" description="Leucine repeat II (LRII)" evidence="3">
    <location>
        <begin position="791"/>
        <end position="823"/>
    </location>
</feature>
<organism evidence="5">
    <name type="scientific">Oryza glumipatula</name>
    <dbReference type="NCBI Taxonomy" id="40148"/>
    <lineage>
        <taxon>Eukaryota</taxon>
        <taxon>Viridiplantae</taxon>
        <taxon>Streptophyta</taxon>
        <taxon>Embryophyta</taxon>
        <taxon>Tracheophyta</taxon>
        <taxon>Spermatophyta</taxon>
        <taxon>Magnoliopsida</taxon>
        <taxon>Liliopsida</taxon>
        <taxon>Poales</taxon>
        <taxon>Poaceae</taxon>
        <taxon>BOP clade</taxon>
        <taxon>Oryzoideae</taxon>
        <taxon>Oryzeae</taxon>
        <taxon>Oryzinae</taxon>
        <taxon>Oryza</taxon>
    </lineage>
</organism>
<sequence length="1004" mass="112888">MAAAAPQLEELVDLEPFSPSLFLDLPPTPHGDDPNDDDLILPFISRMLMEDDIDDKFFYQFPDHPALLHAQQPYAQILDAPSDDTTTNSSDDSASATTNNTTNSAAAANASWPYDPIELSQLLQSPPHPVSDNHDADVGDTRSAPEDDKDLKLLFSAADNMEMLNMAFLKGREEANKLVPTNNTLFAGFDGASLLKTEPAVDEPTLMFGRSGGSGRGRKNRHGEEDDLEAETGRSSKLMVPPQEDTAAASEMFDEIIFNGYEVIMKGMEELRVAMDSEAEKKARNGGGAGRRAARAKAAVVDLHTLLIHCAQAVATGDRRSATELLKQIKQNSSARGDATQRLACCFAEGLEARLAGTGSQVYKSLVAKCTSTVDFLKAYKLFAAACCIKKVSFIFSNKTILDAVAGKRKLHIVDYGLSYGFQWPGLFKCLSEREGGPPEVRITGIDVPQPGFRPADQIEETGRRLSNCARQFGVPFRFQAIAAKWETVRREDLHLDREEEEEEEEEVLVVNCLHFLNALQDESVVVDSPSPRDMVLNNIRDMRPHVFVQCVVNGAYGAPFFLTRFRETLFFYSSQFDMLDATIPRDNDERLLIERDILGRWALNVIACEGADRVDRPETYKQWLVRNHRAGLTQLPLQPQVVELVRDKVKKLYHKDFVIDVDHNWLLQGWKGRILYAMSTWARLAGTGSQVYKSLVAKRTSTVDFLKAYKLFTAACCVKKVSVIFSNKTIYNAVAGKRKLHIVDYGLSYGFQWPALFFLLGTREGGPPEVRMTCIDVPQPGFRPADQIEETGRRLSNCARQFGVPFKFRTIAAKWETVRREDLHLEEEEEVLVVNCLHGLNTLQDESVVVDSPSPRDVVLNNIGDMRPHVFVQCVVNGAYGAPFFVTRFREALFFYSAHFDMLDATIPRDNDDRLLIERDMLGRCALNVIACEGADRVDRPETYKQWQVRNHRAGLRQLPLETEVVELVREKVKSHYHKDFVIDVDHNWLLQGWKGRILGRNW</sequence>
<feature type="region of interest" description="Disordered" evidence="4">
    <location>
        <begin position="122"/>
        <end position="149"/>
    </location>
</feature>
<proteinExistence type="inferred from homology"/>
<keyword evidence="2" id="KW-0804">Transcription</keyword>
<evidence type="ECO:0000256" key="3">
    <source>
        <dbReference type="PROSITE-ProRule" id="PRU01191"/>
    </source>
</evidence>
<feature type="compositionally biased region" description="Low complexity" evidence="4">
    <location>
        <begin position="83"/>
        <end position="102"/>
    </location>
</feature>
<feature type="region of interest" description="VHIID" evidence="3">
    <location>
        <begin position="380"/>
        <end position="445"/>
    </location>
</feature>
<feature type="short sequence motif" description="VHIID" evidence="3">
    <location>
        <begin position="411"/>
        <end position="415"/>
    </location>
</feature>
<dbReference type="HOGENOM" id="CLU_011924_2_0_1"/>
<evidence type="ECO:0008006" key="7">
    <source>
        <dbReference type="Google" id="ProtNLM"/>
    </source>
</evidence>
<dbReference type="PROSITE" id="PS50985">
    <property type="entry name" value="GRAS"/>
    <property type="match status" value="2"/>
</dbReference>
<feature type="region of interest" description="Disordered" evidence="4">
    <location>
        <begin position="79"/>
        <end position="102"/>
    </location>
</feature>
<feature type="short sequence motif" description="VHIID" evidence="3">
    <location>
        <begin position="741"/>
        <end position="745"/>
    </location>
</feature>
<reference evidence="5" key="2">
    <citation type="submission" date="2018-05" db="EMBL/GenBank/DDBJ databases">
        <title>OgluRS3 (Oryza glumaepatula Reference Sequence Version 3).</title>
        <authorList>
            <person name="Zhang J."/>
            <person name="Kudrna D."/>
            <person name="Lee S."/>
            <person name="Talag J."/>
            <person name="Welchert J."/>
            <person name="Wing R.A."/>
        </authorList>
    </citation>
    <scope>NUCLEOTIDE SEQUENCE [LARGE SCALE GENOMIC DNA]</scope>
</reference>
<accession>A0A0E0BMG2</accession>
<dbReference type="Proteomes" id="UP000026961">
    <property type="component" value="Chromosome 11"/>
</dbReference>
<dbReference type="PANTHER" id="PTHR31636">
    <property type="entry name" value="OSJNBA0084A10.13 PROTEIN-RELATED"/>
    <property type="match status" value="1"/>
</dbReference>
<dbReference type="AlphaFoldDB" id="A0A0E0BMG2"/>
<feature type="region of interest" description="Disordered" evidence="4">
    <location>
        <begin position="204"/>
        <end position="241"/>
    </location>
</feature>
<evidence type="ECO:0000256" key="2">
    <source>
        <dbReference type="ARBA" id="ARBA00023163"/>
    </source>
</evidence>
<feature type="region of interest" description="VHIID" evidence="3">
    <location>
        <begin position="710"/>
        <end position="775"/>
    </location>
</feature>
<feature type="region of interest" description="SAW" evidence="3">
    <location>
        <begin position="608"/>
        <end position="683"/>
    </location>
</feature>
<dbReference type="Pfam" id="PF03514">
    <property type="entry name" value="GRAS"/>
    <property type="match status" value="2"/>
</dbReference>
<keyword evidence="6" id="KW-1185">Reference proteome</keyword>
<comment type="caution">
    <text evidence="3">Lacks conserved residue(s) required for the propagation of feature annotation.</text>
</comment>
<feature type="compositionally biased region" description="Basic and acidic residues" evidence="4">
    <location>
        <begin position="131"/>
        <end position="149"/>
    </location>
</feature>
<comment type="similarity">
    <text evidence="3">Belongs to the GRAS family.</text>
</comment>
<reference evidence="5" key="1">
    <citation type="submission" date="2015-04" db="UniProtKB">
        <authorList>
            <consortium name="EnsemblPlants"/>
        </authorList>
    </citation>
    <scope>IDENTIFICATION</scope>
</reference>
<name>A0A0E0BMG2_9ORYZ</name>
<protein>
    <recommendedName>
        <fullName evidence="7">GRAS family transcription factor</fullName>
    </recommendedName>
</protein>
<dbReference type="Gramene" id="OGLUM11G22830.1">
    <property type="protein sequence ID" value="OGLUM11G22830.1"/>
    <property type="gene ID" value="OGLUM11G22830"/>
</dbReference>